<accession>A0A7R9D395</accession>
<sequence length="247" mass="28327">MEKSRCQIREEDEKFSSLIGVSDDVVRRLSGEEEEASESHSGMWEGGGELDAVYLKGLDEFWVKRLACMETTHTSRNRFTEDEFYKARTMSVESLGTSTTPSSGTYWEGRVTRYQPNPVVRAPARSVRLTVFISIYSETVHGQSSRHYFYHSQTLHATCNNMDNKKKVLSSVEKQFDRLPERQLHCTSEIGETIKCYKSYKKNTLKCKEPVKKLVNCMDDTRDELLKKSAAVKKSVLSKDIDEVLPQ</sequence>
<name>A0A7R9D395_TIMCR</name>
<dbReference type="AlphaFoldDB" id="A0A7R9D395"/>
<proteinExistence type="predicted"/>
<gene>
    <name evidence="1" type="ORF">TCEB3V08_LOCUS8972</name>
</gene>
<dbReference type="EMBL" id="OC320138">
    <property type="protein sequence ID" value="CAD7407322.1"/>
    <property type="molecule type" value="Genomic_DNA"/>
</dbReference>
<evidence type="ECO:0000313" key="1">
    <source>
        <dbReference type="EMBL" id="CAD7407322.1"/>
    </source>
</evidence>
<reference evidence="1" key="1">
    <citation type="submission" date="2020-11" db="EMBL/GenBank/DDBJ databases">
        <authorList>
            <person name="Tran Van P."/>
        </authorList>
    </citation>
    <scope>NUCLEOTIDE SEQUENCE</scope>
</reference>
<protein>
    <submittedName>
        <fullName evidence="1">Uncharacterized protein</fullName>
    </submittedName>
</protein>
<organism evidence="1">
    <name type="scientific">Timema cristinae</name>
    <name type="common">Walking stick</name>
    <dbReference type="NCBI Taxonomy" id="61476"/>
    <lineage>
        <taxon>Eukaryota</taxon>
        <taxon>Metazoa</taxon>
        <taxon>Ecdysozoa</taxon>
        <taxon>Arthropoda</taxon>
        <taxon>Hexapoda</taxon>
        <taxon>Insecta</taxon>
        <taxon>Pterygota</taxon>
        <taxon>Neoptera</taxon>
        <taxon>Polyneoptera</taxon>
        <taxon>Phasmatodea</taxon>
        <taxon>Timematodea</taxon>
        <taxon>Timematoidea</taxon>
        <taxon>Timematidae</taxon>
        <taxon>Timema</taxon>
    </lineage>
</organism>